<name>A0AAD4YVM4_PRUDU</name>
<comment type="caution">
    <text evidence="1">The sequence shown here is derived from an EMBL/GenBank/DDBJ whole genome shotgun (WGS) entry which is preliminary data.</text>
</comment>
<keyword evidence="2" id="KW-1185">Reference proteome</keyword>
<evidence type="ECO:0000313" key="2">
    <source>
        <dbReference type="Proteomes" id="UP001054821"/>
    </source>
</evidence>
<dbReference type="EMBL" id="JAJFAZ020000006">
    <property type="protein sequence ID" value="KAI5323065.1"/>
    <property type="molecule type" value="Genomic_DNA"/>
</dbReference>
<dbReference type="AlphaFoldDB" id="A0AAD4YVM4"/>
<dbReference type="Proteomes" id="UP001054821">
    <property type="component" value="Chromosome 6"/>
</dbReference>
<protein>
    <submittedName>
        <fullName evidence="1">Uncharacterized protein</fullName>
    </submittedName>
</protein>
<sequence>MLAQAIVSQRSIRKMGGSNKGQTMGCTLCTVFGDRLGGHQTGVSFSRGTRQDGDVANRSKVGVARSIERQVLIGSNKRSCPSVPDVVGTVLDPASGIPVSIV</sequence>
<accession>A0AAD4YVM4</accession>
<reference evidence="1 2" key="1">
    <citation type="journal article" date="2022" name="G3 (Bethesda)">
        <title>Whole-genome sequence and methylome profiling of the almond [Prunus dulcis (Mill.) D.A. Webb] cultivar 'Nonpareil'.</title>
        <authorList>
            <person name="D'Amico-Willman K.M."/>
            <person name="Ouma W.Z."/>
            <person name="Meulia T."/>
            <person name="Sideli G.M."/>
            <person name="Gradziel T.M."/>
            <person name="Fresnedo-Ramirez J."/>
        </authorList>
    </citation>
    <scope>NUCLEOTIDE SEQUENCE [LARGE SCALE GENOMIC DNA]</scope>
    <source>
        <strain evidence="1">Clone GOH B32 T37-40</strain>
    </source>
</reference>
<evidence type="ECO:0000313" key="1">
    <source>
        <dbReference type="EMBL" id="KAI5323065.1"/>
    </source>
</evidence>
<organism evidence="1 2">
    <name type="scientific">Prunus dulcis</name>
    <name type="common">Almond</name>
    <name type="synonym">Amygdalus dulcis</name>
    <dbReference type="NCBI Taxonomy" id="3755"/>
    <lineage>
        <taxon>Eukaryota</taxon>
        <taxon>Viridiplantae</taxon>
        <taxon>Streptophyta</taxon>
        <taxon>Embryophyta</taxon>
        <taxon>Tracheophyta</taxon>
        <taxon>Spermatophyta</taxon>
        <taxon>Magnoliopsida</taxon>
        <taxon>eudicotyledons</taxon>
        <taxon>Gunneridae</taxon>
        <taxon>Pentapetalae</taxon>
        <taxon>rosids</taxon>
        <taxon>fabids</taxon>
        <taxon>Rosales</taxon>
        <taxon>Rosaceae</taxon>
        <taxon>Amygdaloideae</taxon>
        <taxon>Amygdaleae</taxon>
        <taxon>Prunus</taxon>
    </lineage>
</organism>
<gene>
    <name evidence="1" type="ORF">L3X38_032137</name>
</gene>
<proteinExistence type="predicted"/>